<name>A0ABS2YKV2_POLSP</name>
<dbReference type="PRINTS" id="PR01635">
    <property type="entry name" value="LVDCCALPHA1C"/>
</dbReference>
<feature type="non-terminal residue" evidence="3">
    <location>
        <position position="426"/>
    </location>
</feature>
<feature type="region of interest" description="Disordered" evidence="1">
    <location>
        <begin position="1"/>
        <end position="54"/>
    </location>
</feature>
<proteinExistence type="predicted"/>
<comment type="caution">
    <text evidence="3">The sequence shown here is derived from an EMBL/GenBank/DDBJ whole genome shotgun (WGS) entry which is preliminary data.</text>
</comment>
<gene>
    <name evidence="3" type="primary">Cacna1c_1</name>
    <name evidence="3" type="ORF">GTO93_0010424</name>
</gene>
<feature type="compositionally biased region" description="Polar residues" evidence="1">
    <location>
        <begin position="40"/>
        <end position="52"/>
    </location>
</feature>
<keyword evidence="4" id="KW-1185">Reference proteome</keyword>
<reference evidence="3" key="1">
    <citation type="journal article" date="2021" name="Cell">
        <title>Tracing the genetic footprints of vertebrate landing in non-teleost ray-finned fishes.</title>
        <authorList>
            <person name="Bi X."/>
            <person name="Wang K."/>
            <person name="Yang L."/>
            <person name="Pan H."/>
            <person name="Jiang H."/>
            <person name="Wei Q."/>
            <person name="Fang M."/>
            <person name="Yu H."/>
            <person name="Zhu C."/>
            <person name="Cai Y."/>
            <person name="He Y."/>
            <person name="Gan X."/>
            <person name="Zeng H."/>
            <person name="Yu D."/>
            <person name="Zhu Y."/>
            <person name="Jiang H."/>
            <person name="Qiu Q."/>
            <person name="Yang H."/>
            <person name="Zhang Y.E."/>
            <person name="Wang W."/>
            <person name="Zhu M."/>
            <person name="He S."/>
            <person name="Zhang G."/>
        </authorList>
    </citation>
    <scope>NUCLEOTIDE SEQUENCE</scope>
    <source>
        <strain evidence="3">Pddl_001</strain>
    </source>
</reference>
<evidence type="ECO:0000256" key="1">
    <source>
        <dbReference type="SAM" id="MobiDB-lite"/>
    </source>
</evidence>
<dbReference type="InterPro" id="IPR005451">
    <property type="entry name" value="VDCC_L_a1csu"/>
</dbReference>
<protein>
    <submittedName>
        <fullName evidence="3">CAC1C protein</fullName>
    </submittedName>
</protein>
<dbReference type="InterPro" id="IPR031688">
    <property type="entry name" value="CAC1F_C"/>
</dbReference>
<evidence type="ECO:0000259" key="2">
    <source>
        <dbReference type="Pfam" id="PF16885"/>
    </source>
</evidence>
<accession>A0ABS2YKV2</accession>
<feature type="region of interest" description="Disordered" evidence="1">
    <location>
        <begin position="392"/>
        <end position="414"/>
    </location>
</feature>
<feature type="domain" description="Voltage-gated calcium channel subunit alpha C-terminal" evidence="2">
    <location>
        <begin position="163"/>
        <end position="347"/>
    </location>
</feature>
<feature type="compositionally biased region" description="Polar residues" evidence="1">
    <location>
        <begin position="1"/>
        <end position="15"/>
    </location>
</feature>
<dbReference type="EMBL" id="JAAWVQ010165683">
    <property type="protein sequence ID" value="MBN3287382.1"/>
    <property type="molecule type" value="Genomic_DNA"/>
</dbReference>
<evidence type="ECO:0000313" key="4">
    <source>
        <dbReference type="Proteomes" id="UP001166093"/>
    </source>
</evidence>
<feature type="non-terminal residue" evidence="3">
    <location>
        <position position="1"/>
    </location>
</feature>
<dbReference type="Proteomes" id="UP001166093">
    <property type="component" value="Unassembled WGS sequence"/>
</dbReference>
<organism evidence="3 4">
    <name type="scientific">Polyodon spathula</name>
    <name type="common">North American paddlefish</name>
    <name type="synonym">Squalus spathula</name>
    <dbReference type="NCBI Taxonomy" id="7913"/>
    <lineage>
        <taxon>Eukaryota</taxon>
        <taxon>Metazoa</taxon>
        <taxon>Chordata</taxon>
        <taxon>Craniata</taxon>
        <taxon>Vertebrata</taxon>
        <taxon>Euteleostomi</taxon>
        <taxon>Actinopterygii</taxon>
        <taxon>Chondrostei</taxon>
        <taxon>Acipenseriformes</taxon>
        <taxon>Polyodontidae</taxon>
        <taxon>Polyodon</taxon>
    </lineage>
</organism>
<sequence length="426" mass="46389">SDGRNTFPQSFTTQRPLHISKEGCSPGDLESPSNEKLVDSTFTPSSYSSPGSNANINNANNTAIGCFSSPATYQSSVTTVDGPGAPLTASLRAAAWQLSSKSSDSGDSRLPIIRREEASPDETFDENFNDNAVYFSEQSMLSTEMLAYEDEENKQLTPMEQGDGKEHMKVWQSPTRAFLCPKALGRRSSFHLECLKRQRSHATDMSQNTALPLHLVHHQALAVAGLSPLMRRSHSPTLFSHLCSTPPATPCTQGHSYQRMPTLRLETTSSHEKLNSSLPSVNCGSWFADSANSNPQRVRPVSLTVPSQCRDSALQSHGSACSLVEAVLISEGLGRYAHDPTFIEVTKQEIADACDMTIEEMENAAENILNGNSQPSPNGNLLPFITCRDQGARGEQSGLEEEEQGEQRDCGVADEGLNDMVYDSRL</sequence>
<dbReference type="Pfam" id="PF16885">
    <property type="entry name" value="CAC1F_C"/>
    <property type="match status" value="1"/>
</dbReference>
<evidence type="ECO:0000313" key="3">
    <source>
        <dbReference type="EMBL" id="MBN3287382.1"/>
    </source>
</evidence>